<dbReference type="RefSeq" id="XP_041408560.1">
    <property type="nucleotide sequence ID" value="XM_041552626.1"/>
</dbReference>
<dbReference type="GO" id="GO:0005737">
    <property type="term" value="C:cytoplasm"/>
    <property type="evidence" value="ECO:0007669"/>
    <property type="project" value="TreeGrafter"/>
</dbReference>
<evidence type="ECO:0000256" key="4">
    <source>
        <dbReference type="ARBA" id="ARBA00023242"/>
    </source>
</evidence>
<protein>
    <submittedName>
        <fullName evidence="5">Similar to Saccharomyces cerevisiae YGL016W KAP122 Karyopherin beta, responsible for import of the Toa1p-Toa2p complex into the nucleus</fullName>
    </submittedName>
</protein>
<dbReference type="SUPFAM" id="SSF48371">
    <property type="entry name" value="ARM repeat"/>
    <property type="match status" value="1"/>
</dbReference>
<dbReference type="GO" id="GO:0006606">
    <property type="term" value="P:protein import into nucleus"/>
    <property type="evidence" value="ECO:0007669"/>
    <property type="project" value="TreeGrafter"/>
</dbReference>
<dbReference type="GeneID" id="64859805"/>
<keyword evidence="4" id="KW-0539">Nucleus</keyword>
<evidence type="ECO:0000256" key="3">
    <source>
        <dbReference type="ARBA" id="ARBA00022448"/>
    </source>
</evidence>
<comment type="subcellular location">
    <subcellularLocation>
        <location evidence="1">Nucleus</location>
    </subcellularLocation>
</comment>
<comment type="caution">
    <text evidence="5">The sequence shown here is derived from an EMBL/GenBank/DDBJ whole genome shotgun (WGS) entry which is preliminary data.</text>
</comment>
<dbReference type="OrthoDB" id="2016913at2759"/>
<evidence type="ECO:0000313" key="6">
    <source>
        <dbReference type="Proteomes" id="UP000644660"/>
    </source>
</evidence>
<dbReference type="PANTHER" id="PTHR12363">
    <property type="entry name" value="TRANSPORTIN 3 AND IMPORTIN 13"/>
    <property type="match status" value="1"/>
</dbReference>
<accession>A0A8H2VJS8</accession>
<comment type="similarity">
    <text evidence="2">Belongs to the importin beta family.</text>
</comment>
<dbReference type="GO" id="GO:0005634">
    <property type="term" value="C:nucleus"/>
    <property type="evidence" value="ECO:0007669"/>
    <property type="project" value="UniProtKB-SubCell"/>
</dbReference>
<dbReference type="InterPro" id="IPR051345">
    <property type="entry name" value="Importin_beta-like_NTR"/>
</dbReference>
<keyword evidence="6" id="KW-1185">Reference proteome</keyword>
<evidence type="ECO:0000256" key="1">
    <source>
        <dbReference type="ARBA" id="ARBA00004123"/>
    </source>
</evidence>
<dbReference type="EMBL" id="CAEFZW010000011">
    <property type="protein sequence ID" value="CAB4256716.1"/>
    <property type="molecule type" value="Genomic_DNA"/>
</dbReference>
<dbReference type="Gene3D" id="1.25.10.10">
    <property type="entry name" value="Leucine-rich Repeat Variant"/>
    <property type="match status" value="1"/>
</dbReference>
<dbReference type="InterPro" id="IPR016024">
    <property type="entry name" value="ARM-type_fold"/>
</dbReference>
<name>A0A8H2VJS8_9SACH</name>
<proteinExistence type="inferred from homology"/>
<sequence length="1091" mass="124498">MSSIEEVVSLIETLYSPNPTIDVNQIQQNLQAIQKSNDGIHLANQLLTGTSYSSNVKYFGALTLTVQLNLNAESFDTFWRLFSSNLVHLVRLCGIYTSDTRTNASLMIAIKKLMSNLSLIFITINETEHITQDDNERIIKQWNNPINTFIRLFSEYSSNPALATNWTNLEDPMIVQLLQQSINCDVSYDDLLKFVATSQTFNELSLTFTEIIIEDLTKYQSKKHNVTRIHQIVHEHLYISTMALLNINITLQLNHMYNITKLQLNDIVFKCTSAWINYISMTRHMSSGGSMNLSEIFQNLMNLMCQSSEQTDNFYIAEKILSIFGNVFANDPTIMGFDLRQQIEVIFLGISRASNANIDTSKNAWMLQYMNYLVTNEMTDELKELAICIVDYLQISNLDVCNKLFTSVHSNDTNISQEYIKVLLQMTNFPLIPVQQEFFSVRMVDFWADLADSYINLPNEALLPNSTQIGIDIFQQVINIYLPKISLQNKQTIIEEDPQDESAVHEFDDFRSAVIELSQNLWSILGNEHLTNMLVGGIGSSDASTLPEDGKMAVFYQIEAMAFIANALMSDMNLSESPWILNILRKNPFFMRNILLLFQVSIQMSVTDKTVGMLKINMIRSSSKMIGTLAGYLTSNESDLSQCIQTLFQGLESCSGDQSSSREINDTVEVMIIKTISIICDICRQQLSGQYLDHFIGVLSSLLQPTATVSSFTRSTLTKSVGYIIECRVQNGPEEQGKYIVQILNMIEDLIDQCLDSPANVQHERKDYVLNLLGCISEFGSSMIHDEDYESPALIQQLQQYHEFWKNDPFQCRGKLLVLLEKILSSPVYNKDSGFVEVCCLILGKALTLPDQDPHFLRYSMSDITNVMLKYVQVVELSTSLPFFIYLLERLVIQFKTQLSIDEFDYLFNELFIKYYDTLIGRDPDLLQMMINFVITVLDKAPHLVINSKCLPVFIIPQCLKLLPSNEKFTIVAVTKFWTKFINNRRYSQADLTGMQALIMAHGQELVYQTMYGLYHTQRSDLNSYTDLIRGLVAKFPMETKGWLVSALPQICDKPSIHEKFVNRLFVTRGSRAAANVILTWWLECTSLPSY</sequence>
<evidence type="ECO:0000256" key="2">
    <source>
        <dbReference type="ARBA" id="ARBA00007991"/>
    </source>
</evidence>
<dbReference type="InterPro" id="IPR011989">
    <property type="entry name" value="ARM-like"/>
</dbReference>
<dbReference type="Proteomes" id="UP000644660">
    <property type="component" value="Unassembled WGS sequence"/>
</dbReference>
<reference evidence="5 6" key="1">
    <citation type="submission" date="2020-05" db="EMBL/GenBank/DDBJ databases">
        <authorList>
            <person name="Casaregola S."/>
            <person name="Devillers H."/>
            <person name="Grondin C."/>
        </authorList>
    </citation>
    <scope>NUCLEOTIDE SEQUENCE [LARGE SCALE GENOMIC DNA]</scope>
    <source>
        <strain evidence="5 6">CLIB 1767</strain>
    </source>
</reference>
<dbReference type="InterPro" id="IPR040520">
    <property type="entry name" value="Importin_rep_3"/>
</dbReference>
<gene>
    <name evidence="5" type="ORF">KABA2_11S01628</name>
</gene>
<dbReference type="Pfam" id="PF18806">
    <property type="entry name" value="Importin_rep_3"/>
    <property type="match status" value="1"/>
</dbReference>
<evidence type="ECO:0000313" key="5">
    <source>
        <dbReference type="EMBL" id="CAB4256716.1"/>
    </source>
</evidence>
<dbReference type="PANTHER" id="PTHR12363:SF33">
    <property type="entry name" value="IMPORTIN-13"/>
    <property type="match status" value="1"/>
</dbReference>
<organism evidence="5 6">
    <name type="scientific">Maudiozyma barnettii</name>
    <dbReference type="NCBI Taxonomy" id="61262"/>
    <lineage>
        <taxon>Eukaryota</taxon>
        <taxon>Fungi</taxon>
        <taxon>Dikarya</taxon>
        <taxon>Ascomycota</taxon>
        <taxon>Saccharomycotina</taxon>
        <taxon>Saccharomycetes</taxon>
        <taxon>Saccharomycetales</taxon>
        <taxon>Saccharomycetaceae</taxon>
        <taxon>Maudiozyma</taxon>
    </lineage>
</organism>
<keyword evidence="3" id="KW-0813">Transport</keyword>
<dbReference type="AlphaFoldDB" id="A0A8H2VJS8"/>